<name>B5Y5X7_COPPD</name>
<keyword evidence="1" id="KW-0812">Transmembrane</keyword>
<reference evidence="3" key="1">
    <citation type="submission" date="2008-08" db="EMBL/GenBank/DDBJ databases">
        <title>The complete genome sequence of Coprothermobacter proteolyticus strain ATCC 5245 / DSM 5265 / BT.</title>
        <authorList>
            <person name="Dodson R.J."/>
            <person name="Durkin A.S."/>
            <person name="Wu M."/>
            <person name="Eisen J."/>
            <person name="Sutton G."/>
        </authorList>
    </citation>
    <scope>NUCLEOTIDE SEQUENCE [LARGE SCALE GENOMIC DNA]</scope>
    <source>
        <strain evidence="3">ATCC 35245 / DSM 5265 / OCM 4 / BT</strain>
    </source>
</reference>
<evidence type="ECO:0000256" key="1">
    <source>
        <dbReference type="SAM" id="Phobius"/>
    </source>
</evidence>
<feature type="transmembrane region" description="Helical" evidence="1">
    <location>
        <begin position="123"/>
        <end position="143"/>
    </location>
</feature>
<feature type="transmembrane region" description="Helical" evidence="1">
    <location>
        <begin position="164"/>
        <end position="195"/>
    </location>
</feature>
<feature type="transmembrane region" description="Helical" evidence="1">
    <location>
        <begin position="12"/>
        <end position="29"/>
    </location>
</feature>
<sequence>MQVASIVTLDNIYFLTGLVLIIVSVYTVFDKGNPARYTTALFWTLFGLTFMAPIIHLPDTVVGAFLVVMALLSGFKQIRVGSAKESSVEYRTAQRDKWGNKLFIPILIIPIVTFAVAQFTKLGALMGLGLASIAAIIVAMIMFREGFGNTMQEGRRLIDAVGAAATLPQLLAALGAVFNAAGVGAVVASLISAVVPTQYALGTLAAYFIGMSLFTIIMGNAFAAFAVITTGIGIPLVIEMHGANPAILGTLGMLAGYCGTLISPMAANFNIVPVALLEMKDNFGVIKRQAPVAVVMWITILIFAYIILF</sequence>
<proteinExistence type="predicted"/>
<keyword evidence="3" id="KW-1185">Reference proteome</keyword>
<dbReference type="InterPro" id="IPR009323">
    <property type="entry name" value="DUF979"/>
</dbReference>
<dbReference type="AlphaFoldDB" id="B5Y5X7"/>
<feature type="transmembrane region" description="Helical" evidence="1">
    <location>
        <begin position="289"/>
        <end position="308"/>
    </location>
</feature>
<dbReference type="STRING" id="309798.COPRO5265_1355"/>
<keyword evidence="1" id="KW-0472">Membrane</keyword>
<feature type="transmembrane region" description="Helical" evidence="1">
    <location>
        <begin position="207"/>
        <end position="234"/>
    </location>
</feature>
<feature type="transmembrane region" description="Helical" evidence="1">
    <location>
        <begin position="98"/>
        <end position="117"/>
    </location>
</feature>
<evidence type="ECO:0000313" key="2">
    <source>
        <dbReference type="EMBL" id="ACI18197.1"/>
    </source>
</evidence>
<keyword evidence="1" id="KW-1133">Transmembrane helix</keyword>
<dbReference type="HOGENOM" id="CLU_078249_0_0_9"/>
<dbReference type="OrthoDB" id="1689651at2"/>
<evidence type="ECO:0000313" key="3">
    <source>
        <dbReference type="Proteomes" id="UP000001732"/>
    </source>
</evidence>
<organism evidence="2 3">
    <name type="scientific">Coprothermobacter proteolyticus (strain ATCC 35245 / DSM 5265 / OCM 4 / BT)</name>
    <dbReference type="NCBI Taxonomy" id="309798"/>
    <lineage>
        <taxon>Bacteria</taxon>
        <taxon>Pseudomonadati</taxon>
        <taxon>Coprothermobacterota</taxon>
        <taxon>Coprothermobacteria</taxon>
        <taxon>Coprothermobacterales</taxon>
        <taxon>Coprothermobacteraceae</taxon>
        <taxon>Coprothermobacter</taxon>
    </lineage>
</organism>
<dbReference type="eggNOG" id="COG3817">
    <property type="taxonomic scope" value="Bacteria"/>
</dbReference>
<dbReference type="EMBL" id="CP001145">
    <property type="protein sequence ID" value="ACI18197.1"/>
    <property type="molecule type" value="Genomic_DNA"/>
</dbReference>
<reference evidence="2 3" key="2">
    <citation type="journal article" date="2014" name="Genome Announc.">
        <title>Complete Genome Sequence of Coprothermobacter proteolyticus DSM 5265.</title>
        <authorList>
            <person name="Alexiev A."/>
            <person name="Coil D.A."/>
            <person name="Badger J.H."/>
            <person name="Enticknap J."/>
            <person name="Ward N."/>
            <person name="Robb F.T."/>
            <person name="Eisen J.A."/>
        </authorList>
    </citation>
    <scope>NUCLEOTIDE SEQUENCE [LARGE SCALE GENOMIC DNA]</scope>
    <source>
        <strain evidence="3">ATCC 35245 / DSM 5265 / OCM 4 / BT</strain>
    </source>
</reference>
<dbReference type="Pfam" id="PF06166">
    <property type="entry name" value="DUF979"/>
    <property type="match status" value="1"/>
</dbReference>
<dbReference type="Proteomes" id="UP000001732">
    <property type="component" value="Chromosome"/>
</dbReference>
<gene>
    <name evidence="2" type="ordered locus">COPRO5265_1355</name>
</gene>
<accession>B5Y5X7</accession>
<feature type="transmembrane region" description="Helical" evidence="1">
    <location>
        <begin position="246"/>
        <end position="269"/>
    </location>
</feature>
<dbReference type="KEGG" id="cpo:COPRO5265_1355"/>
<protein>
    <submittedName>
        <fullName evidence="2">Permease</fullName>
    </submittedName>
</protein>
<dbReference type="RefSeq" id="WP_012544847.1">
    <property type="nucleotide sequence ID" value="NC_011295.1"/>
</dbReference>